<evidence type="ECO:0000313" key="1">
    <source>
        <dbReference type="EMBL" id="KEH16522.1"/>
    </source>
</evidence>
<dbReference type="HOGENOM" id="CLU_1573006_0_0_1"/>
<reference evidence="1 3" key="1">
    <citation type="journal article" date="2011" name="Nature">
        <title>The Medicago genome provides insight into the evolution of rhizobial symbioses.</title>
        <authorList>
            <person name="Young N.D."/>
            <person name="Debelle F."/>
            <person name="Oldroyd G.E."/>
            <person name="Geurts R."/>
            <person name="Cannon S.B."/>
            <person name="Udvardi M.K."/>
            <person name="Benedito V.A."/>
            <person name="Mayer K.F."/>
            <person name="Gouzy J."/>
            <person name="Schoof H."/>
            <person name="Van de Peer Y."/>
            <person name="Proost S."/>
            <person name="Cook D.R."/>
            <person name="Meyers B.C."/>
            <person name="Spannagl M."/>
            <person name="Cheung F."/>
            <person name="De Mita S."/>
            <person name="Krishnakumar V."/>
            <person name="Gundlach H."/>
            <person name="Zhou S."/>
            <person name="Mudge J."/>
            <person name="Bharti A.K."/>
            <person name="Murray J.D."/>
            <person name="Naoumkina M.A."/>
            <person name="Rosen B."/>
            <person name="Silverstein K.A."/>
            <person name="Tang H."/>
            <person name="Rombauts S."/>
            <person name="Zhao P.X."/>
            <person name="Zhou P."/>
            <person name="Barbe V."/>
            <person name="Bardou P."/>
            <person name="Bechner M."/>
            <person name="Bellec A."/>
            <person name="Berger A."/>
            <person name="Berges H."/>
            <person name="Bidwell S."/>
            <person name="Bisseling T."/>
            <person name="Choisne N."/>
            <person name="Couloux A."/>
            <person name="Denny R."/>
            <person name="Deshpande S."/>
            <person name="Dai X."/>
            <person name="Doyle J.J."/>
            <person name="Dudez A.M."/>
            <person name="Farmer A.D."/>
            <person name="Fouteau S."/>
            <person name="Franken C."/>
            <person name="Gibelin C."/>
            <person name="Gish J."/>
            <person name="Goldstein S."/>
            <person name="Gonzalez A.J."/>
            <person name="Green P.J."/>
            <person name="Hallab A."/>
            <person name="Hartog M."/>
            <person name="Hua A."/>
            <person name="Humphray S.J."/>
            <person name="Jeong D.H."/>
            <person name="Jing Y."/>
            <person name="Jocker A."/>
            <person name="Kenton S.M."/>
            <person name="Kim D.J."/>
            <person name="Klee K."/>
            <person name="Lai H."/>
            <person name="Lang C."/>
            <person name="Lin S."/>
            <person name="Macmil S.L."/>
            <person name="Magdelenat G."/>
            <person name="Matthews L."/>
            <person name="McCorrison J."/>
            <person name="Monaghan E.L."/>
            <person name="Mun J.H."/>
            <person name="Najar F.Z."/>
            <person name="Nicholson C."/>
            <person name="Noirot C."/>
            <person name="O'Bleness M."/>
            <person name="Paule C.R."/>
            <person name="Poulain J."/>
            <person name="Prion F."/>
            <person name="Qin B."/>
            <person name="Qu C."/>
            <person name="Retzel E.F."/>
            <person name="Riddle C."/>
            <person name="Sallet E."/>
            <person name="Samain S."/>
            <person name="Samson N."/>
            <person name="Sanders I."/>
            <person name="Saurat O."/>
            <person name="Scarpelli C."/>
            <person name="Schiex T."/>
            <person name="Segurens B."/>
            <person name="Severin A.J."/>
            <person name="Sherrier D.J."/>
            <person name="Shi R."/>
            <person name="Sims S."/>
            <person name="Singer S.R."/>
            <person name="Sinharoy S."/>
            <person name="Sterck L."/>
            <person name="Viollet A."/>
            <person name="Wang B.B."/>
            <person name="Wang K."/>
            <person name="Wang M."/>
            <person name="Wang X."/>
            <person name="Warfsmann J."/>
            <person name="Weissenbach J."/>
            <person name="White D.D."/>
            <person name="White J.D."/>
            <person name="Wiley G.B."/>
            <person name="Wincker P."/>
            <person name="Xing Y."/>
            <person name="Yang L."/>
            <person name="Yao Z."/>
            <person name="Ying F."/>
            <person name="Zhai J."/>
            <person name="Zhou L."/>
            <person name="Zuber A."/>
            <person name="Denarie J."/>
            <person name="Dixon R.A."/>
            <person name="May G.D."/>
            <person name="Schwartz D.C."/>
            <person name="Rogers J."/>
            <person name="Quetier F."/>
            <person name="Town C.D."/>
            <person name="Roe B.A."/>
        </authorList>
    </citation>
    <scope>NUCLEOTIDE SEQUENCE [LARGE SCALE GENOMIC DNA]</scope>
    <source>
        <strain evidence="1">A17</strain>
        <strain evidence="2 3">cv. Jemalong A17</strain>
    </source>
</reference>
<proteinExistence type="predicted"/>
<dbReference type="Proteomes" id="UP000002051">
    <property type="component" value="Unassembled WGS sequence"/>
</dbReference>
<gene>
    <name evidence="1" type="ORF">MTR_0155s0050</name>
</gene>
<dbReference type="PANTHER" id="PTHR32108">
    <property type="entry name" value="DNA-DIRECTED RNA POLYMERASE SUBUNIT ALPHA"/>
    <property type="match status" value="1"/>
</dbReference>
<protein>
    <submittedName>
        <fullName evidence="1 2">Uncharacterized protein</fullName>
    </submittedName>
</protein>
<dbReference type="EnsemblPlants" id="KEH16522">
    <property type="protein sequence ID" value="KEH16522"/>
    <property type="gene ID" value="MTR_0155s0050"/>
</dbReference>
<reference evidence="1 3" key="2">
    <citation type="journal article" date="2014" name="BMC Genomics">
        <title>An improved genome release (version Mt4.0) for the model legume Medicago truncatula.</title>
        <authorList>
            <person name="Tang H."/>
            <person name="Krishnakumar V."/>
            <person name="Bidwell S."/>
            <person name="Rosen B."/>
            <person name="Chan A."/>
            <person name="Zhou S."/>
            <person name="Gentzbittel L."/>
            <person name="Childs K.L."/>
            <person name="Yandell M."/>
            <person name="Gundlach H."/>
            <person name="Mayer K.F."/>
            <person name="Schwartz D.C."/>
            <person name="Town C.D."/>
        </authorList>
    </citation>
    <scope>GENOME REANNOTATION</scope>
    <source>
        <strain evidence="1">A17</strain>
        <strain evidence="2 3">cv. Jemalong A17</strain>
    </source>
</reference>
<evidence type="ECO:0000313" key="2">
    <source>
        <dbReference type="EnsemblPlants" id="KEH16522"/>
    </source>
</evidence>
<dbReference type="PANTHER" id="PTHR32108:SF9">
    <property type="entry name" value="REVERSE TRANSCRIPTASE RNASE H-LIKE DOMAIN-CONTAINING PROTEIN"/>
    <property type="match status" value="1"/>
</dbReference>
<evidence type="ECO:0000313" key="3">
    <source>
        <dbReference type="Proteomes" id="UP000002051"/>
    </source>
</evidence>
<organism evidence="1 3">
    <name type="scientific">Medicago truncatula</name>
    <name type="common">Barrel medic</name>
    <name type="synonym">Medicago tribuloides</name>
    <dbReference type="NCBI Taxonomy" id="3880"/>
    <lineage>
        <taxon>Eukaryota</taxon>
        <taxon>Viridiplantae</taxon>
        <taxon>Streptophyta</taxon>
        <taxon>Embryophyta</taxon>
        <taxon>Tracheophyta</taxon>
        <taxon>Spermatophyta</taxon>
        <taxon>Magnoliopsida</taxon>
        <taxon>eudicotyledons</taxon>
        <taxon>Gunneridae</taxon>
        <taxon>Pentapetalae</taxon>
        <taxon>rosids</taxon>
        <taxon>fabids</taxon>
        <taxon>Fabales</taxon>
        <taxon>Fabaceae</taxon>
        <taxon>Papilionoideae</taxon>
        <taxon>50 kb inversion clade</taxon>
        <taxon>NPAAA clade</taxon>
        <taxon>Hologalegina</taxon>
        <taxon>IRL clade</taxon>
        <taxon>Trifolieae</taxon>
        <taxon>Medicago</taxon>
    </lineage>
</organism>
<keyword evidence="3" id="KW-1185">Reference proteome</keyword>
<dbReference type="EMBL" id="KL402880">
    <property type="protein sequence ID" value="KEH16522.1"/>
    <property type="molecule type" value="Genomic_DNA"/>
</dbReference>
<name>A0A072TGP0_MEDTR</name>
<sequence>MPRVLFGIGTCDNPTERMDLGSICCQRQVRDTEHSGGFTGSFVESSAIPARAERRHQQQAPKMQFDPIPMTYAELLPILLQENLIKTRAPPRVPDTLPAWYQSNLSCAFHQGAPGHDIEHCFSLKTEWVAVDVHSTTFCSNNVCLLFFAFQKKSFRPTRDESELVYGFLL</sequence>
<accession>A0A072TGP0</accession>
<reference evidence="2" key="3">
    <citation type="submission" date="2015-06" db="UniProtKB">
        <authorList>
            <consortium name="EnsemblPlants"/>
        </authorList>
    </citation>
    <scope>IDENTIFICATION</scope>
    <source>
        <strain evidence="2">cv. Jemalong A17</strain>
    </source>
</reference>
<dbReference type="AlphaFoldDB" id="A0A072TGP0"/>